<dbReference type="RefSeq" id="WP_166232564.1">
    <property type="nucleotide sequence ID" value="NZ_CBCSIJ010000017.1"/>
</dbReference>
<keyword evidence="2" id="KW-1185">Reference proteome</keyword>
<comment type="caution">
    <text evidence="1">The sequence shown here is derived from an EMBL/GenBank/DDBJ whole genome shotgun (WGS) entry which is preliminary data.</text>
</comment>
<gene>
    <name evidence="1" type="ORF">EWU23_12045</name>
</gene>
<evidence type="ECO:0008006" key="3">
    <source>
        <dbReference type="Google" id="ProtNLM"/>
    </source>
</evidence>
<sequence>MLNSTKADSRIKALRSSIIRALGNKSSSPLYNKISIGEDTSNLTFKPFSDALLSSGLLPKVSGNKFSEESHKYSMYNPLNLNHLEEMDRAKGNIEKLISLSYDFVETNYSEIYNKEKYFILSNRGTYAFICLIGSLNTYLIDSGKISRESSPEERFNFIKYYLGILCEQILNLSPEEEKRQLELLGAGANVKWLRFFQSLVNKVEQLYSPKDLEDWKERQNDDLQNHGRKLGVEIEKFIKKSTLSKLQALFGENWELEIGSIKRECVERALQEDERNYKEGISKEAVDWKDMFNINDYKTIIEKNWIKKPDISTNEFVTFEKEFSIDISKGFNSKSEKLQWISNFNSYRNLWAHEGTKEKRLNKEEVVFLEFIHSKFYKKS</sequence>
<accession>A0ABX0F007</accession>
<evidence type="ECO:0000313" key="1">
    <source>
        <dbReference type="EMBL" id="NGZ45207.1"/>
    </source>
</evidence>
<name>A0ABX0F007_9BACT</name>
<protein>
    <recommendedName>
        <fullName evidence="3">Swt1-like HEPN domain-containing protein</fullName>
    </recommendedName>
</protein>
<reference evidence="1 2" key="1">
    <citation type="submission" date="2019-02" db="EMBL/GenBank/DDBJ databases">
        <title>Genome of a new Bacteroidetes strain.</title>
        <authorList>
            <person name="Pitt A."/>
        </authorList>
    </citation>
    <scope>NUCLEOTIDE SEQUENCE [LARGE SCALE GENOMIC DNA]</scope>
    <source>
        <strain evidence="1 2">50C-KIRBA</strain>
    </source>
</reference>
<organism evidence="1 2">
    <name type="scientific">Aquirufa beregesia</name>
    <dbReference type="NCBI Taxonomy" id="2516556"/>
    <lineage>
        <taxon>Bacteria</taxon>
        <taxon>Pseudomonadati</taxon>
        <taxon>Bacteroidota</taxon>
        <taxon>Cytophagia</taxon>
        <taxon>Cytophagales</taxon>
        <taxon>Flectobacillaceae</taxon>
        <taxon>Aquirufa</taxon>
    </lineage>
</organism>
<evidence type="ECO:0000313" key="2">
    <source>
        <dbReference type="Proteomes" id="UP001318301"/>
    </source>
</evidence>
<proteinExistence type="predicted"/>
<dbReference type="EMBL" id="SEWW01000009">
    <property type="protein sequence ID" value="NGZ45207.1"/>
    <property type="molecule type" value="Genomic_DNA"/>
</dbReference>
<dbReference type="Proteomes" id="UP001318301">
    <property type="component" value="Unassembled WGS sequence"/>
</dbReference>